<comment type="caution">
    <text evidence="4">The sequence shown here is derived from an EMBL/GenBank/DDBJ whole genome shotgun (WGS) entry which is preliminary data.</text>
</comment>
<name>A0A9W7DJF4_AMBMO</name>
<comment type="similarity">
    <text evidence="1">Belongs to the CBF/MAK21 family.</text>
</comment>
<dbReference type="InterPro" id="IPR027193">
    <property type="entry name" value="Noc4"/>
</dbReference>
<dbReference type="GO" id="GO:0032040">
    <property type="term" value="C:small-subunit processome"/>
    <property type="evidence" value="ECO:0007669"/>
    <property type="project" value="TreeGrafter"/>
</dbReference>
<dbReference type="PANTHER" id="PTHR12455:SF0">
    <property type="entry name" value="NUCLEOLAR COMPLEX PROTEIN 4 HOMOLOG"/>
    <property type="match status" value="1"/>
</dbReference>
<protein>
    <submittedName>
        <fullName evidence="4">Unnamed protein product</fullName>
    </submittedName>
</protein>
<keyword evidence="5" id="KW-1185">Reference proteome</keyword>
<proteinExistence type="inferred from homology"/>
<evidence type="ECO:0000256" key="2">
    <source>
        <dbReference type="SAM" id="MobiDB-lite"/>
    </source>
</evidence>
<organism evidence="4 5">
    <name type="scientific">Ambrosiozyma monospora</name>
    <name type="common">Yeast</name>
    <name type="synonym">Endomycopsis monosporus</name>
    <dbReference type="NCBI Taxonomy" id="43982"/>
    <lineage>
        <taxon>Eukaryota</taxon>
        <taxon>Fungi</taxon>
        <taxon>Dikarya</taxon>
        <taxon>Ascomycota</taxon>
        <taxon>Saccharomycotina</taxon>
        <taxon>Pichiomycetes</taxon>
        <taxon>Pichiales</taxon>
        <taxon>Pichiaceae</taxon>
        <taxon>Ambrosiozyma</taxon>
    </lineage>
</organism>
<feature type="compositionally biased region" description="Low complexity" evidence="2">
    <location>
        <begin position="143"/>
        <end position="153"/>
    </location>
</feature>
<feature type="region of interest" description="Disordered" evidence="2">
    <location>
        <begin position="128"/>
        <end position="154"/>
    </location>
</feature>
<evidence type="ECO:0000259" key="3">
    <source>
        <dbReference type="Pfam" id="PF03914"/>
    </source>
</evidence>
<dbReference type="PANTHER" id="PTHR12455">
    <property type="entry name" value="NUCLEOLAR COMPLEX PROTEIN 4"/>
    <property type="match status" value="1"/>
</dbReference>
<dbReference type="Pfam" id="PF03914">
    <property type="entry name" value="CBF"/>
    <property type="match status" value="1"/>
</dbReference>
<gene>
    <name evidence="4" type="ORF">Amon01_000714800</name>
</gene>
<dbReference type="Proteomes" id="UP001165063">
    <property type="component" value="Unassembled WGS sequence"/>
</dbReference>
<evidence type="ECO:0000313" key="5">
    <source>
        <dbReference type="Proteomes" id="UP001165063"/>
    </source>
</evidence>
<dbReference type="OrthoDB" id="10263185at2759"/>
<dbReference type="EMBL" id="BSXU01005030">
    <property type="protein sequence ID" value="GMG49879.1"/>
    <property type="molecule type" value="Genomic_DNA"/>
</dbReference>
<dbReference type="GO" id="GO:0030692">
    <property type="term" value="C:Noc4p-Nop14p complex"/>
    <property type="evidence" value="ECO:0007669"/>
    <property type="project" value="TreeGrafter"/>
</dbReference>
<sequence length="451" mass="51637">MDSLDILMKLIVVESDFLGPNLKEPFFANLSFRELLKNLLITGKSEEIDSEDGTIDNFLILEFQESYYNKFWDIRFFFFNELKSILEEDQFNPESTTTNTTSPSQQQLFYSNILTLFKPTAPYDPTTVDPKTKLLPKSPPQPTLTSTPPAQSQNTKQFNANFEKTWLKLLNLPLTPQQYKTTLLILHKRLIPYLNNPTKLMDFLTESYNQGLQTKDISISILALNGLWELMRAYNLEYPDFFIKLYAILTPQLLHLSYKSRFLRLLDLFMTSTHLSSAMVASFIKRLARLCLTCPPAGIISVIPFIYNLLKRHPTCMLLIHAPEELENGGAGYVDPFDEDEKDPAKTNALESSIWELECMMGHYHPNVASLAKILGQKFNKYSYNIEDFLDWNYSKLLETELGKKFKGELTLEFERWDSLIGGGAEVVDGESESAGNGDGVNSTYLKGFEY</sequence>
<dbReference type="InterPro" id="IPR005612">
    <property type="entry name" value="CCAAT-binding_factor"/>
</dbReference>
<dbReference type="GO" id="GO:0042254">
    <property type="term" value="P:ribosome biogenesis"/>
    <property type="evidence" value="ECO:0007669"/>
    <property type="project" value="InterPro"/>
</dbReference>
<accession>A0A9W7DJF4</accession>
<evidence type="ECO:0000256" key="1">
    <source>
        <dbReference type="ARBA" id="ARBA00007797"/>
    </source>
</evidence>
<reference evidence="4" key="1">
    <citation type="submission" date="2023-04" db="EMBL/GenBank/DDBJ databases">
        <title>Ambrosiozyma monospora NBRC 1965.</title>
        <authorList>
            <person name="Ichikawa N."/>
            <person name="Sato H."/>
            <person name="Tonouchi N."/>
        </authorList>
    </citation>
    <scope>NUCLEOTIDE SEQUENCE</scope>
    <source>
        <strain evidence="4">NBRC 1965</strain>
    </source>
</reference>
<evidence type="ECO:0000313" key="4">
    <source>
        <dbReference type="EMBL" id="GMG49879.1"/>
    </source>
</evidence>
<feature type="domain" description="CCAAT-binding factor" evidence="3">
    <location>
        <begin position="220"/>
        <end position="372"/>
    </location>
</feature>
<dbReference type="AlphaFoldDB" id="A0A9W7DJF4"/>